<evidence type="ECO:0000313" key="4">
    <source>
        <dbReference type="Proteomes" id="UP000249547"/>
    </source>
</evidence>
<organism evidence="3 4">
    <name type="scientific">Chitinophaga skermanii</name>
    <dbReference type="NCBI Taxonomy" id="331697"/>
    <lineage>
        <taxon>Bacteria</taxon>
        <taxon>Pseudomonadati</taxon>
        <taxon>Bacteroidota</taxon>
        <taxon>Chitinophagia</taxon>
        <taxon>Chitinophagales</taxon>
        <taxon>Chitinophagaceae</taxon>
        <taxon>Chitinophaga</taxon>
    </lineage>
</organism>
<dbReference type="OrthoDB" id="1493235at2"/>
<feature type="region of interest" description="Disordered" evidence="1">
    <location>
        <begin position="1"/>
        <end position="38"/>
    </location>
</feature>
<dbReference type="Proteomes" id="UP000249547">
    <property type="component" value="Unassembled WGS sequence"/>
</dbReference>
<dbReference type="GO" id="GO:0005829">
    <property type="term" value="C:cytosol"/>
    <property type="evidence" value="ECO:0007669"/>
    <property type="project" value="UniProtKB-ARBA"/>
</dbReference>
<dbReference type="GO" id="GO:0003676">
    <property type="term" value="F:nucleic acid binding"/>
    <property type="evidence" value="ECO:0007669"/>
    <property type="project" value="InterPro"/>
</dbReference>
<dbReference type="PROSITE" id="PS51857">
    <property type="entry name" value="CSD_2"/>
    <property type="match status" value="1"/>
</dbReference>
<dbReference type="SUPFAM" id="SSF50249">
    <property type="entry name" value="Nucleic acid-binding proteins"/>
    <property type="match status" value="1"/>
</dbReference>
<dbReference type="Pfam" id="PF00313">
    <property type="entry name" value="CSD"/>
    <property type="match status" value="1"/>
</dbReference>
<feature type="compositionally biased region" description="Basic and acidic residues" evidence="1">
    <location>
        <begin position="17"/>
        <end position="30"/>
    </location>
</feature>
<dbReference type="CDD" id="cd04458">
    <property type="entry name" value="CSP_CDS"/>
    <property type="match status" value="1"/>
</dbReference>
<dbReference type="Gene3D" id="2.40.50.140">
    <property type="entry name" value="Nucleic acid-binding proteins"/>
    <property type="match status" value="1"/>
</dbReference>
<evidence type="ECO:0000256" key="1">
    <source>
        <dbReference type="SAM" id="MobiDB-lite"/>
    </source>
</evidence>
<proteinExistence type="predicted"/>
<gene>
    <name evidence="3" type="ORF">LX64_00988</name>
</gene>
<dbReference type="SMART" id="SM00357">
    <property type="entry name" value="CSP"/>
    <property type="match status" value="1"/>
</dbReference>
<reference evidence="3 4" key="1">
    <citation type="submission" date="2018-06" db="EMBL/GenBank/DDBJ databases">
        <title>Genomic Encyclopedia of Archaeal and Bacterial Type Strains, Phase II (KMG-II): from individual species to whole genera.</title>
        <authorList>
            <person name="Goeker M."/>
        </authorList>
    </citation>
    <scope>NUCLEOTIDE SEQUENCE [LARGE SCALE GENOMIC DNA]</scope>
    <source>
        <strain evidence="3 4">DSM 23857</strain>
    </source>
</reference>
<dbReference type="InterPro" id="IPR012340">
    <property type="entry name" value="NA-bd_OB-fold"/>
</dbReference>
<protein>
    <submittedName>
        <fullName evidence="3">Cold shock CspA family protein</fullName>
    </submittedName>
</protein>
<dbReference type="AlphaFoldDB" id="A0A327QVD5"/>
<sequence>MSDSFSKKANQNKRAKAKEDKAAKMRDRKLNNNKGKGLEDMLAYIDENGNLSSKPPKETTEFEIDASDMTVKEITPNAPKDTANTGIVSFYNSAKGFGFISVKGSSDRIFFHNRNLLQPVQENDHVTFEVERTARGNSAVDVKKVSRS</sequence>
<dbReference type="InterPro" id="IPR002059">
    <property type="entry name" value="CSP_DNA-bd"/>
</dbReference>
<dbReference type="RefSeq" id="WP_111596501.1">
    <property type="nucleotide sequence ID" value="NZ_QLLL01000002.1"/>
</dbReference>
<name>A0A327QVD5_9BACT</name>
<comment type="caution">
    <text evidence="3">The sequence shown here is derived from an EMBL/GenBank/DDBJ whole genome shotgun (WGS) entry which is preliminary data.</text>
</comment>
<evidence type="ECO:0000259" key="2">
    <source>
        <dbReference type="PROSITE" id="PS51857"/>
    </source>
</evidence>
<keyword evidence="4" id="KW-1185">Reference proteome</keyword>
<feature type="domain" description="CSD" evidence="2">
    <location>
        <begin position="83"/>
        <end position="144"/>
    </location>
</feature>
<dbReference type="InterPro" id="IPR011129">
    <property type="entry name" value="CSD"/>
</dbReference>
<evidence type="ECO:0000313" key="3">
    <source>
        <dbReference type="EMBL" id="RAJ08340.1"/>
    </source>
</evidence>
<dbReference type="EMBL" id="QLLL01000002">
    <property type="protein sequence ID" value="RAJ08340.1"/>
    <property type="molecule type" value="Genomic_DNA"/>
</dbReference>
<accession>A0A327QVD5</accession>